<feature type="compositionally biased region" description="Basic residues" evidence="8">
    <location>
        <begin position="1032"/>
        <end position="1042"/>
    </location>
</feature>
<name>A0AAD7V438_9FUNG</name>
<dbReference type="GO" id="GO:0000122">
    <property type="term" value="P:negative regulation of transcription by RNA polymerase II"/>
    <property type="evidence" value="ECO:0007669"/>
    <property type="project" value="TreeGrafter"/>
</dbReference>
<keyword evidence="4" id="KW-0805">Transcription regulation</keyword>
<feature type="compositionally biased region" description="Pro residues" evidence="8">
    <location>
        <begin position="148"/>
        <end position="160"/>
    </location>
</feature>
<keyword evidence="11" id="KW-1185">Reference proteome</keyword>
<sequence length="1361" mass="151619">MSSPIKPPPPDIRNTPSSPLPPPPSSSSSPSTATVPTSSSPSLPQTLPPPRSITSNTMSRPTSQRLPSPKLSEIPFQSTASSHSSSALATSGPAYSSPTTFSSTQNVPSLPSPSVLTGASTTTTTEERMASGSNSSSAAVHTTQLPSIAPPPTTPPPPPRSSAVSSISTLVENHTQTSGTANASDGGPRLTSQPTTTRQPSPAPPPPPQQQPSQTNNDSTNYRPLNVRDALTYLDQVKVQFSARPDVYNQFLDIMKDFKSQAIDTPGVIERVSILFNGHPELISGFNTFLPPGYRIECSMDPNEPDMIKVTTPAGTILKRTNAAAAATMGMMDPRQQHPHEMLHPMQTSHPHHHPHHPPPHPGHYYQSPYGHMPSAAATHGPPTTSAPSTTTTTTTATTTASSASTIPPPPSSLSHPPPPPHHHHHHHPSYIPGSRRPGPPLPAGSAPPPQPPSSSSSMHPSEDQSTTTNGNAAHTRRAPVEFNHAINYVNKIKNRFANEPDTYKQFLEILQTYQKERKPIQEVYAHVQYLFNRAPDLLQEFKQFLPEITGQPAPELLDELDAYSMGSKRPYGMSQGGGMLSAGKKKRGGGKRSKGQRVEEEIIEGFPASSYYDPIRPTVSNDDVELFDQIRKHIGNKPSYEEFLKLLNLFTQQIIDIDVLLKQAEGFLGTDKDLFAWFKNTVAVDVKEQTIDQPSAIVPKPDLNQCTTVDSSPSYRLVSQEWQNQPCSGRDQLCWEVLNDEYVSHPIWASEDSGFVASKKNQYEEAMHRCEEERYDYDLNIDANLNVLALLEPIAEKLETMTPEQKSAFRLEPGLGGQSVTIYERIIKKIYEEDRGLEVIDMLYSNPARVVPILLRRLTQKDEEWRKAQHECNKTWREMDAKNFYRSLDYQGHSFKTNDRKAMSGKVLVAEIETLHDEATSSSSLHDDKENKKYPLRFSFDDAGVFKDVTRVIFSYIEKQNGFNSNDRSKIRIFMRIFIPLFFHVEDTVPEGMDIESDNDEEDDEDAQSMNTEESDGDVVVGRSPRDRSRSPSRNRKRSGRSRTDDTDVSVQLLRDVLTKNRKNTPAAADDNDHENTPSLDQTIKREDTTSADEFESVTNGGGGGGGGGGAGEPMTRSPQEIEPPNGTQGGDRLFAAATAPGSEGRTIYTFFCNTAFYSFFRLYQMMYERLAKMKRLDEEMRNNPDKGKKMNAVALELGLYSSRFDDVNISNGYYNALLDLIDRLFDGDLDQIMFEEKARYLFATEAYVLFTIDKLVHSIIKQMQVVTMEEKCVELVELLRSDQSRDTTSSQTIASYRQRAERIVDDDENLYRINFNTETHRMTIQLLERDDDVPEQEEGNRMDWTNETQATTVTESKRE</sequence>
<reference evidence="10 11" key="1">
    <citation type="submission" date="2023-03" db="EMBL/GenBank/DDBJ databases">
        <title>Genome sequence of Lichtheimia ornata CBS 291.66.</title>
        <authorList>
            <person name="Mohabir J.T."/>
            <person name="Shea T.P."/>
            <person name="Kurbessoian T."/>
            <person name="Berby B."/>
            <person name="Fontaine J."/>
            <person name="Livny J."/>
            <person name="Gnirke A."/>
            <person name="Stajich J.E."/>
            <person name="Cuomo C.A."/>
        </authorList>
    </citation>
    <scope>NUCLEOTIDE SEQUENCE [LARGE SCALE GENOMIC DNA]</scope>
    <source>
        <strain evidence="10">CBS 291.66</strain>
    </source>
</reference>
<dbReference type="GO" id="GO:0003714">
    <property type="term" value="F:transcription corepressor activity"/>
    <property type="evidence" value="ECO:0007669"/>
    <property type="project" value="InterPro"/>
</dbReference>
<dbReference type="PANTHER" id="PTHR12346:SF0">
    <property type="entry name" value="SIN3A, ISOFORM G"/>
    <property type="match status" value="1"/>
</dbReference>
<dbReference type="FunFam" id="1.20.1160.11:FF:000003">
    <property type="entry name" value="Paired amphipathic helix SIN3-like protein"/>
    <property type="match status" value="1"/>
</dbReference>
<evidence type="ECO:0000256" key="4">
    <source>
        <dbReference type="ARBA" id="ARBA00023015"/>
    </source>
</evidence>
<dbReference type="SUPFAM" id="SSF47762">
    <property type="entry name" value="PAH2 domain"/>
    <property type="match status" value="3"/>
</dbReference>
<feature type="compositionally biased region" description="Acidic residues" evidence="8">
    <location>
        <begin position="994"/>
        <end position="1018"/>
    </location>
</feature>
<dbReference type="InterPro" id="IPR003822">
    <property type="entry name" value="PAH"/>
</dbReference>
<keyword evidence="5" id="KW-0804">Transcription</keyword>
<feature type="compositionally biased region" description="Gly residues" evidence="8">
    <location>
        <begin position="1101"/>
        <end position="1113"/>
    </location>
</feature>
<feature type="region of interest" description="Disordered" evidence="8">
    <location>
        <begin position="1331"/>
        <end position="1361"/>
    </location>
</feature>
<feature type="compositionally biased region" description="Low complexity" evidence="8">
    <location>
        <begin position="26"/>
        <end position="45"/>
    </location>
</feature>
<dbReference type="FunFam" id="1.20.1160.11:FF:000001">
    <property type="entry name" value="Paired amphipathic helix protein Sin3"/>
    <property type="match status" value="1"/>
</dbReference>
<feature type="compositionally biased region" description="Low complexity" evidence="8">
    <location>
        <begin position="374"/>
        <end position="406"/>
    </location>
</feature>
<dbReference type="GO" id="GO:0010628">
    <property type="term" value="P:positive regulation of gene expression"/>
    <property type="evidence" value="ECO:0007669"/>
    <property type="project" value="UniProtKB-ARBA"/>
</dbReference>
<evidence type="ECO:0000256" key="8">
    <source>
        <dbReference type="SAM" id="MobiDB-lite"/>
    </source>
</evidence>
<dbReference type="InterPro" id="IPR031693">
    <property type="entry name" value="Sin3_C"/>
</dbReference>
<dbReference type="Proteomes" id="UP001234581">
    <property type="component" value="Unassembled WGS sequence"/>
</dbReference>
<feature type="region of interest" description="Disordered" evidence="8">
    <location>
        <begin position="335"/>
        <end position="479"/>
    </location>
</feature>
<proteinExistence type="predicted"/>
<keyword evidence="3" id="KW-0677">Repeat</keyword>
<protein>
    <recommendedName>
        <fullName evidence="9">Histone deacetylase interacting domain-containing protein</fullName>
    </recommendedName>
</protein>
<comment type="caution">
    <text evidence="10">The sequence shown here is derived from an EMBL/GenBank/DDBJ whole genome shotgun (WGS) entry which is preliminary data.</text>
</comment>
<dbReference type="Gene3D" id="1.20.1160.11">
    <property type="entry name" value="Paired amphipathic helix"/>
    <property type="match status" value="3"/>
</dbReference>
<evidence type="ECO:0000256" key="2">
    <source>
        <dbReference type="ARBA" id="ARBA00022491"/>
    </source>
</evidence>
<keyword evidence="2" id="KW-0678">Repressor</keyword>
<evidence type="ECO:0000313" key="10">
    <source>
        <dbReference type="EMBL" id="KAJ8657855.1"/>
    </source>
</evidence>
<feature type="compositionally biased region" description="Pro residues" evidence="8">
    <location>
        <begin position="407"/>
        <end position="420"/>
    </location>
</feature>
<feature type="compositionally biased region" description="Polar residues" evidence="8">
    <location>
        <begin position="1345"/>
        <end position="1361"/>
    </location>
</feature>
<dbReference type="RefSeq" id="XP_058342768.1">
    <property type="nucleotide sequence ID" value="XM_058486411.1"/>
</dbReference>
<dbReference type="FunFam" id="1.20.1160.11:FF:000002">
    <property type="entry name" value="Paired amphipathic helix protein SIN3"/>
    <property type="match status" value="1"/>
</dbReference>
<accession>A0AAD7V438</accession>
<dbReference type="GO" id="GO:0033698">
    <property type="term" value="C:Rpd3L complex"/>
    <property type="evidence" value="ECO:0007669"/>
    <property type="project" value="UniProtKB-ARBA"/>
</dbReference>
<feature type="compositionally biased region" description="Basic residues" evidence="8">
    <location>
        <begin position="350"/>
        <end position="359"/>
    </location>
</feature>
<dbReference type="InterPro" id="IPR036600">
    <property type="entry name" value="PAH_sf"/>
</dbReference>
<feature type="compositionally biased region" description="Polar residues" evidence="8">
    <location>
        <begin position="53"/>
        <end position="66"/>
    </location>
</feature>
<feature type="compositionally biased region" description="Pro residues" evidence="8">
    <location>
        <begin position="201"/>
        <end position="210"/>
    </location>
</feature>
<dbReference type="Pfam" id="PF16879">
    <property type="entry name" value="Sin3a_C"/>
    <property type="match status" value="1"/>
</dbReference>
<feature type="region of interest" description="Disordered" evidence="8">
    <location>
        <begin position="572"/>
        <end position="598"/>
    </location>
</feature>
<feature type="compositionally biased region" description="Low complexity" evidence="8">
    <location>
        <begin position="78"/>
        <end position="91"/>
    </location>
</feature>
<evidence type="ECO:0000256" key="6">
    <source>
        <dbReference type="ARBA" id="ARBA00023242"/>
    </source>
</evidence>
<feature type="domain" description="Histone deacetylase interacting" evidence="9">
    <location>
        <begin position="708"/>
        <end position="809"/>
    </location>
</feature>
<dbReference type="PROSITE" id="PS51477">
    <property type="entry name" value="PAH"/>
    <property type="match status" value="2"/>
</dbReference>
<evidence type="ECO:0000259" key="9">
    <source>
        <dbReference type="SMART" id="SM00761"/>
    </source>
</evidence>
<comment type="subcellular location">
    <subcellularLocation>
        <location evidence="1 7">Nucleus</location>
    </subcellularLocation>
</comment>
<dbReference type="InterPro" id="IPR013194">
    <property type="entry name" value="HDAC_interact_dom"/>
</dbReference>
<feature type="region of interest" description="Disordered" evidence="8">
    <location>
        <begin position="1"/>
        <end position="223"/>
    </location>
</feature>
<dbReference type="EMBL" id="JARTCD010000028">
    <property type="protein sequence ID" value="KAJ8657855.1"/>
    <property type="molecule type" value="Genomic_DNA"/>
</dbReference>
<feature type="compositionally biased region" description="Polar residues" evidence="8">
    <location>
        <begin position="93"/>
        <end position="120"/>
    </location>
</feature>
<evidence type="ECO:0000256" key="7">
    <source>
        <dbReference type="PROSITE-ProRule" id="PRU00810"/>
    </source>
</evidence>
<dbReference type="Pfam" id="PF02671">
    <property type="entry name" value="PAH"/>
    <property type="match status" value="3"/>
</dbReference>
<dbReference type="InterPro" id="IPR039774">
    <property type="entry name" value="Sin3-like"/>
</dbReference>
<gene>
    <name evidence="10" type="ORF">O0I10_006383</name>
</gene>
<feature type="compositionally biased region" description="Polar residues" evidence="8">
    <location>
        <begin position="131"/>
        <end position="145"/>
    </location>
</feature>
<evidence type="ECO:0000256" key="3">
    <source>
        <dbReference type="ARBA" id="ARBA00022737"/>
    </source>
</evidence>
<evidence type="ECO:0000313" key="11">
    <source>
        <dbReference type="Proteomes" id="UP001234581"/>
    </source>
</evidence>
<dbReference type="PANTHER" id="PTHR12346">
    <property type="entry name" value="SIN3B-RELATED"/>
    <property type="match status" value="1"/>
</dbReference>
<feature type="compositionally biased region" description="Basic residues" evidence="8">
    <location>
        <begin position="584"/>
        <end position="596"/>
    </location>
</feature>
<dbReference type="Pfam" id="PF08295">
    <property type="entry name" value="Sin3_corepress"/>
    <property type="match status" value="1"/>
</dbReference>
<evidence type="ECO:0000256" key="1">
    <source>
        <dbReference type="ARBA" id="ARBA00004123"/>
    </source>
</evidence>
<keyword evidence="6 7" id="KW-0539">Nucleus</keyword>
<dbReference type="GeneID" id="83213794"/>
<evidence type="ECO:0000256" key="5">
    <source>
        <dbReference type="ARBA" id="ARBA00023163"/>
    </source>
</evidence>
<feature type="compositionally biased region" description="Low complexity" evidence="8">
    <location>
        <begin position="191"/>
        <end position="200"/>
    </location>
</feature>
<feature type="compositionally biased region" description="Polar residues" evidence="8">
    <location>
        <begin position="464"/>
        <end position="473"/>
    </location>
</feature>
<feature type="compositionally biased region" description="Pro residues" evidence="8">
    <location>
        <begin position="438"/>
        <end position="453"/>
    </location>
</feature>
<feature type="compositionally biased region" description="Polar residues" evidence="8">
    <location>
        <begin position="169"/>
        <end position="183"/>
    </location>
</feature>
<dbReference type="SMART" id="SM00761">
    <property type="entry name" value="HDAC_interact"/>
    <property type="match status" value="1"/>
</dbReference>
<feature type="compositionally biased region" description="Pro residues" evidence="8">
    <location>
        <begin position="1"/>
        <end position="11"/>
    </location>
</feature>
<organism evidence="10 11">
    <name type="scientific">Lichtheimia ornata</name>
    <dbReference type="NCBI Taxonomy" id="688661"/>
    <lineage>
        <taxon>Eukaryota</taxon>
        <taxon>Fungi</taxon>
        <taxon>Fungi incertae sedis</taxon>
        <taxon>Mucoromycota</taxon>
        <taxon>Mucoromycotina</taxon>
        <taxon>Mucoromycetes</taxon>
        <taxon>Mucorales</taxon>
        <taxon>Lichtheimiaceae</taxon>
        <taxon>Lichtheimia</taxon>
    </lineage>
</organism>
<feature type="region of interest" description="Disordered" evidence="8">
    <location>
        <begin position="993"/>
        <end position="1135"/>
    </location>
</feature>